<protein>
    <submittedName>
        <fullName evidence="2">D-aminopeptidase</fullName>
        <ecNumber evidence="2">3.4.11.19</ecNumber>
    </submittedName>
</protein>
<dbReference type="InterPro" id="IPR016117">
    <property type="entry name" value="ArgJ-like_dom_sf"/>
</dbReference>
<keyword evidence="2" id="KW-0378">Hydrolase</keyword>
<name>A0ABU1V3P8_9GAMM</name>
<dbReference type="PANTHER" id="PTHR36512:SF3">
    <property type="entry name" value="BLR5678 PROTEIN"/>
    <property type="match status" value="1"/>
</dbReference>
<dbReference type="EC" id="3.4.11.19" evidence="2"/>
<keyword evidence="2" id="KW-0031">Aminopeptidase</keyword>
<gene>
    <name evidence="2" type="ORF">J2X05_004122</name>
</gene>
<comment type="caution">
    <text evidence="2">The sequence shown here is derived from an EMBL/GenBank/DDBJ whole genome shotgun (WGS) entry which is preliminary data.</text>
</comment>
<reference evidence="2 3" key="1">
    <citation type="submission" date="2023-07" db="EMBL/GenBank/DDBJ databases">
        <title>Sorghum-associated microbial communities from plants grown in Nebraska, USA.</title>
        <authorList>
            <person name="Schachtman D."/>
        </authorList>
    </citation>
    <scope>NUCLEOTIDE SEQUENCE [LARGE SCALE GENOMIC DNA]</scope>
    <source>
        <strain evidence="2 3">BE190</strain>
    </source>
</reference>
<keyword evidence="2" id="KW-0645">Protease</keyword>
<dbReference type="GO" id="GO:0004177">
    <property type="term" value="F:aminopeptidase activity"/>
    <property type="evidence" value="ECO:0007669"/>
    <property type="project" value="UniProtKB-KW"/>
</dbReference>
<accession>A0ABU1V3P8</accession>
<dbReference type="Pfam" id="PF03576">
    <property type="entry name" value="Peptidase_S58"/>
    <property type="match status" value="1"/>
</dbReference>
<sequence length="382" mass="40284">MLTGLFVLNAAAQEEPRVRARDLGVAPGIFSPGTNNAITDVAGVRVGQVTLRKGDKVRTGVTAILPHPGNAYRSRVPAALHVGNGFGKFIGTTQINELGELESPILLTCTLCVWKAADAMVEWMLAQPDMQEVRSLNVVVGETNDGRLNDIRARPITAAAVRTALESAKSGPVQEGSVGAGTGTTAFGWKAGIGTSSRKLPESLGGWTVGVLVQANFGGVLQVEGAPVGRELDRYAFQNAVAARENTRGLADDRGDGSIIIVIATDAPLSDRNLQRLASRGMMGLGRTGSSASNGSGDYILAFSTAESVRRQFDAVRLQTTELANEQMSAVFQASVDAVEESVYNALFMATTESGNGQTVEAIPLDQVRKILKEHGVEVPVR</sequence>
<dbReference type="Proteomes" id="UP001253595">
    <property type="component" value="Unassembled WGS sequence"/>
</dbReference>
<dbReference type="Gene3D" id="3.60.70.12">
    <property type="entry name" value="L-amino peptidase D-ALA esterase/amidase"/>
    <property type="match status" value="1"/>
</dbReference>
<dbReference type="SUPFAM" id="SSF56266">
    <property type="entry name" value="DmpA/ArgJ-like"/>
    <property type="match status" value="1"/>
</dbReference>
<dbReference type="EMBL" id="JAVDVX010000010">
    <property type="protein sequence ID" value="MDR7092082.1"/>
    <property type="molecule type" value="Genomic_DNA"/>
</dbReference>
<evidence type="ECO:0000313" key="2">
    <source>
        <dbReference type="EMBL" id="MDR7092082.1"/>
    </source>
</evidence>
<keyword evidence="3" id="KW-1185">Reference proteome</keyword>
<dbReference type="InterPro" id="IPR005321">
    <property type="entry name" value="Peptidase_S58_DmpA"/>
</dbReference>
<evidence type="ECO:0000313" key="3">
    <source>
        <dbReference type="Proteomes" id="UP001253595"/>
    </source>
</evidence>
<dbReference type="PANTHER" id="PTHR36512">
    <property type="entry name" value="D-AMINOPEPTIDASE"/>
    <property type="match status" value="1"/>
</dbReference>
<proteinExistence type="inferred from homology"/>
<evidence type="ECO:0000256" key="1">
    <source>
        <dbReference type="ARBA" id="ARBA00007068"/>
    </source>
</evidence>
<organism evidence="2 3">
    <name type="scientific">Cellvibrio fibrivorans</name>
    <dbReference type="NCBI Taxonomy" id="126350"/>
    <lineage>
        <taxon>Bacteria</taxon>
        <taxon>Pseudomonadati</taxon>
        <taxon>Pseudomonadota</taxon>
        <taxon>Gammaproteobacteria</taxon>
        <taxon>Cellvibrionales</taxon>
        <taxon>Cellvibrionaceae</taxon>
        <taxon>Cellvibrio</taxon>
    </lineage>
</organism>
<comment type="similarity">
    <text evidence="1">Belongs to the peptidase S58 family.</text>
</comment>
<dbReference type="CDD" id="cd02253">
    <property type="entry name" value="DmpA"/>
    <property type="match status" value="1"/>
</dbReference>
<dbReference type="RefSeq" id="WP_310076092.1">
    <property type="nucleotide sequence ID" value="NZ_JAVDVX010000010.1"/>
</dbReference>